<gene>
    <name evidence="1" type="ORF">S12H4_34967</name>
</gene>
<name>X1SQ73_9ZZZZ</name>
<comment type="caution">
    <text evidence="1">The sequence shown here is derived from an EMBL/GenBank/DDBJ whole genome shotgun (WGS) entry which is preliminary data.</text>
</comment>
<dbReference type="Gene3D" id="1.10.150.240">
    <property type="entry name" value="Putative phosphatase, domain 2"/>
    <property type="match status" value="1"/>
</dbReference>
<dbReference type="PANTHER" id="PTHR43434">
    <property type="entry name" value="PHOSPHOGLYCOLATE PHOSPHATASE"/>
    <property type="match status" value="1"/>
</dbReference>
<dbReference type="Pfam" id="PF13419">
    <property type="entry name" value="HAD_2"/>
    <property type="match status" value="1"/>
</dbReference>
<dbReference type="EMBL" id="BARW01020733">
    <property type="protein sequence ID" value="GAI95083.1"/>
    <property type="molecule type" value="Genomic_DNA"/>
</dbReference>
<protein>
    <recommendedName>
        <fullName evidence="2">Haloacid dehalogenase</fullName>
    </recommendedName>
</protein>
<dbReference type="GO" id="GO:0005829">
    <property type="term" value="C:cytosol"/>
    <property type="evidence" value="ECO:0007669"/>
    <property type="project" value="TreeGrafter"/>
</dbReference>
<dbReference type="InterPro" id="IPR050155">
    <property type="entry name" value="HAD-like_hydrolase_sf"/>
</dbReference>
<reference evidence="1" key="1">
    <citation type="journal article" date="2014" name="Front. Microbiol.">
        <title>High frequency of phylogenetically diverse reductive dehalogenase-homologous genes in deep subseafloor sedimentary metagenomes.</title>
        <authorList>
            <person name="Kawai M."/>
            <person name="Futagami T."/>
            <person name="Toyoda A."/>
            <person name="Takaki Y."/>
            <person name="Nishi S."/>
            <person name="Hori S."/>
            <person name="Arai W."/>
            <person name="Tsubouchi T."/>
            <person name="Morono Y."/>
            <person name="Uchiyama I."/>
            <person name="Ito T."/>
            <person name="Fujiyama A."/>
            <person name="Inagaki F."/>
            <person name="Takami H."/>
        </authorList>
    </citation>
    <scope>NUCLEOTIDE SEQUENCE</scope>
    <source>
        <strain evidence="1">Expedition CK06-06</strain>
    </source>
</reference>
<dbReference type="GO" id="GO:0008967">
    <property type="term" value="F:phosphoglycolate phosphatase activity"/>
    <property type="evidence" value="ECO:0007669"/>
    <property type="project" value="TreeGrafter"/>
</dbReference>
<dbReference type="InterPro" id="IPR036412">
    <property type="entry name" value="HAD-like_sf"/>
</dbReference>
<dbReference type="PANTHER" id="PTHR43434:SF1">
    <property type="entry name" value="PHOSPHOGLYCOLATE PHOSPHATASE"/>
    <property type="match status" value="1"/>
</dbReference>
<evidence type="ECO:0000313" key="1">
    <source>
        <dbReference type="EMBL" id="GAI95083.1"/>
    </source>
</evidence>
<dbReference type="CDD" id="cd01427">
    <property type="entry name" value="HAD_like"/>
    <property type="match status" value="1"/>
</dbReference>
<accession>X1SQ73</accession>
<dbReference type="SUPFAM" id="SSF56784">
    <property type="entry name" value="HAD-like"/>
    <property type="match status" value="1"/>
</dbReference>
<dbReference type="InterPro" id="IPR023214">
    <property type="entry name" value="HAD_sf"/>
</dbReference>
<organism evidence="1">
    <name type="scientific">marine sediment metagenome</name>
    <dbReference type="NCBI Taxonomy" id="412755"/>
    <lineage>
        <taxon>unclassified sequences</taxon>
        <taxon>metagenomes</taxon>
        <taxon>ecological metagenomes</taxon>
    </lineage>
</organism>
<dbReference type="Gene3D" id="3.40.50.1000">
    <property type="entry name" value="HAD superfamily/HAD-like"/>
    <property type="match status" value="1"/>
</dbReference>
<dbReference type="InterPro" id="IPR023198">
    <property type="entry name" value="PGP-like_dom2"/>
</dbReference>
<dbReference type="AlphaFoldDB" id="X1SQ73"/>
<feature type="non-terminal residue" evidence="1">
    <location>
        <position position="1"/>
    </location>
</feature>
<sequence>VNDSNSLLSNDGLEKAIAAAVNPDAKKEFELALRWSKRVNEMVAEVVKNVPPFSFVKESLEKIYQKADIIVCSSTPTEALQREWAEHNVARYAKAIVGQEMGKKAEHLAVMCEKYDKDKILMIGDAPGDQNAAKKNSVLFYAVNPGAEDASWKRFHDEAFDKFIAGEYAGQYEDMIIAEFDSFLPDNPPWLS</sequence>
<dbReference type="GO" id="GO:0006281">
    <property type="term" value="P:DNA repair"/>
    <property type="evidence" value="ECO:0007669"/>
    <property type="project" value="TreeGrafter"/>
</dbReference>
<dbReference type="InterPro" id="IPR041492">
    <property type="entry name" value="HAD_2"/>
</dbReference>
<proteinExistence type="predicted"/>
<evidence type="ECO:0008006" key="2">
    <source>
        <dbReference type="Google" id="ProtNLM"/>
    </source>
</evidence>